<dbReference type="AlphaFoldDB" id="A0A4P5ZBW9"/>
<reference evidence="4" key="1">
    <citation type="submission" date="2019-02" db="EMBL/GenBank/DDBJ databases">
        <title>Draft genome sequence of Planktothrix agardhii NIES-905.</title>
        <authorList>
            <person name="Yamaguchi H."/>
            <person name="Suzuki S."/>
            <person name="Kawachi M."/>
        </authorList>
    </citation>
    <scope>NUCLEOTIDE SEQUENCE [LARGE SCALE GENOMIC DNA]</scope>
    <source>
        <strain evidence="4">CCAP 1459/11A</strain>
    </source>
</reference>
<gene>
    <name evidence="3" type="ORF">PA905_13470</name>
</gene>
<sequence length="112" mass="12668">MKGKIVLIQFPFDDLSSSKVRPAYCLTDVIGIYRHIIFALITSRIPEKPLNTDIILQPQHPDFINSGLRQVSTLRLDHLVTLRQSLIRRELGTLTPETQASVADLLCRILCS</sequence>
<dbReference type="Proteomes" id="UP000299794">
    <property type="component" value="Unassembled WGS sequence"/>
</dbReference>
<protein>
    <submittedName>
        <fullName evidence="3">Putative plasmid maintenance toxin/cell growth inhibitor</fullName>
    </submittedName>
</protein>
<evidence type="ECO:0000256" key="1">
    <source>
        <dbReference type="ARBA" id="ARBA00007521"/>
    </source>
</evidence>
<dbReference type="InterPro" id="IPR003477">
    <property type="entry name" value="PemK-like"/>
</dbReference>
<evidence type="ECO:0000313" key="4">
    <source>
        <dbReference type="Proteomes" id="UP000299794"/>
    </source>
</evidence>
<dbReference type="EMBL" id="BJCD01000035">
    <property type="protein sequence ID" value="GDZ93508.1"/>
    <property type="molecule type" value="Genomic_DNA"/>
</dbReference>
<dbReference type="GO" id="GO:0003677">
    <property type="term" value="F:DNA binding"/>
    <property type="evidence" value="ECO:0007669"/>
    <property type="project" value="InterPro"/>
</dbReference>
<dbReference type="RefSeq" id="WP_071783069.1">
    <property type="nucleotide sequence ID" value="NZ_BJCD01000035.1"/>
</dbReference>
<dbReference type="Pfam" id="PF02452">
    <property type="entry name" value="PemK_toxin"/>
    <property type="match status" value="1"/>
</dbReference>
<organism evidence="3 4">
    <name type="scientific">Planktothrix agardhii CCAP 1459/11A</name>
    <dbReference type="NCBI Taxonomy" id="282420"/>
    <lineage>
        <taxon>Bacteria</taxon>
        <taxon>Bacillati</taxon>
        <taxon>Cyanobacteriota</taxon>
        <taxon>Cyanophyceae</taxon>
        <taxon>Oscillatoriophycideae</taxon>
        <taxon>Oscillatoriales</taxon>
        <taxon>Microcoleaceae</taxon>
        <taxon>Planktothrix</taxon>
    </lineage>
</organism>
<proteinExistence type="inferred from homology"/>
<comment type="caution">
    <text evidence="3">The sequence shown here is derived from an EMBL/GenBank/DDBJ whole genome shotgun (WGS) entry which is preliminary data.</text>
</comment>
<dbReference type="Gene3D" id="2.30.30.110">
    <property type="match status" value="1"/>
</dbReference>
<comment type="similarity">
    <text evidence="1">Belongs to the PemK/MazF family.</text>
</comment>
<accession>A0A4P5ZBW9</accession>
<name>A0A4P5ZBW9_PLAAG</name>
<evidence type="ECO:0000256" key="2">
    <source>
        <dbReference type="ARBA" id="ARBA00022649"/>
    </source>
</evidence>
<evidence type="ECO:0000313" key="3">
    <source>
        <dbReference type="EMBL" id="GDZ93508.1"/>
    </source>
</evidence>
<keyword evidence="2" id="KW-1277">Toxin-antitoxin system</keyword>
<dbReference type="SUPFAM" id="SSF50118">
    <property type="entry name" value="Cell growth inhibitor/plasmid maintenance toxic component"/>
    <property type="match status" value="1"/>
</dbReference>
<dbReference type="InterPro" id="IPR011067">
    <property type="entry name" value="Plasmid_toxin/cell-grow_inhib"/>
</dbReference>